<comment type="caution">
    <text evidence="2">The sequence shown here is derived from an EMBL/GenBank/DDBJ whole genome shotgun (WGS) entry which is preliminary data.</text>
</comment>
<feature type="region of interest" description="Disordered" evidence="1">
    <location>
        <begin position="38"/>
        <end position="73"/>
    </location>
</feature>
<organism evidence="2 3">
    <name type="scientific">Oedothorax gibbosus</name>
    <dbReference type="NCBI Taxonomy" id="931172"/>
    <lineage>
        <taxon>Eukaryota</taxon>
        <taxon>Metazoa</taxon>
        <taxon>Ecdysozoa</taxon>
        <taxon>Arthropoda</taxon>
        <taxon>Chelicerata</taxon>
        <taxon>Arachnida</taxon>
        <taxon>Araneae</taxon>
        <taxon>Araneomorphae</taxon>
        <taxon>Entelegynae</taxon>
        <taxon>Araneoidea</taxon>
        <taxon>Linyphiidae</taxon>
        <taxon>Erigoninae</taxon>
        <taxon>Oedothorax</taxon>
    </lineage>
</organism>
<dbReference type="EMBL" id="JAFNEN010000191">
    <property type="protein sequence ID" value="KAG8190177.1"/>
    <property type="molecule type" value="Genomic_DNA"/>
</dbReference>
<evidence type="ECO:0000256" key="1">
    <source>
        <dbReference type="SAM" id="MobiDB-lite"/>
    </source>
</evidence>
<accession>A0AAV6V1G4</accession>
<name>A0AAV6V1G4_9ARAC</name>
<dbReference type="AlphaFoldDB" id="A0AAV6V1G4"/>
<reference evidence="2 3" key="1">
    <citation type="journal article" date="2022" name="Nat. Ecol. Evol.">
        <title>A masculinizing supergene underlies an exaggerated male reproductive morph in a spider.</title>
        <authorList>
            <person name="Hendrickx F."/>
            <person name="De Corte Z."/>
            <person name="Sonet G."/>
            <person name="Van Belleghem S.M."/>
            <person name="Kostlbacher S."/>
            <person name="Vangestel C."/>
        </authorList>
    </citation>
    <scope>NUCLEOTIDE SEQUENCE [LARGE SCALE GENOMIC DNA]</scope>
    <source>
        <strain evidence="2">W744_W776</strain>
    </source>
</reference>
<keyword evidence="3" id="KW-1185">Reference proteome</keyword>
<proteinExistence type="predicted"/>
<evidence type="ECO:0000313" key="3">
    <source>
        <dbReference type="Proteomes" id="UP000827092"/>
    </source>
</evidence>
<gene>
    <name evidence="2" type="ORF">JTE90_011902</name>
</gene>
<feature type="compositionally biased region" description="Acidic residues" evidence="1">
    <location>
        <begin position="41"/>
        <end position="51"/>
    </location>
</feature>
<sequence length="73" mass="8322">MVITEVLPSDTYGISQLEATNGRMYSTTAHVSQLKSWRGWDEEDADDVSDEDSGKELESQRPKRTTRKPQCYP</sequence>
<feature type="compositionally biased region" description="Basic and acidic residues" evidence="1">
    <location>
        <begin position="52"/>
        <end position="61"/>
    </location>
</feature>
<dbReference type="Proteomes" id="UP000827092">
    <property type="component" value="Unassembled WGS sequence"/>
</dbReference>
<evidence type="ECO:0000313" key="2">
    <source>
        <dbReference type="EMBL" id="KAG8190177.1"/>
    </source>
</evidence>
<protein>
    <submittedName>
        <fullName evidence="2">Uncharacterized protein</fullName>
    </submittedName>
</protein>